<feature type="transmembrane region" description="Helical" evidence="1">
    <location>
        <begin position="296"/>
        <end position="318"/>
    </location>
</feature>
<dbReference type="Pfam" id="PF01757">
    <property type="entry name" value="Acyl_transf_3"/>
    <property type="match status" value="1"/>
</dbReference>
<sequence length="529" mass="60542">MKISQVFERLRLREADSSASYHLLENETDRLEQEKYAETSYFDPRTNVPSTGISISRKRSRFWLWLRALRALVPSFLQPSTGQVEPKKQRPTAWIDGLRGVAALFVVLHHMSLIWFSWDIHNGWASWNDHLIQLPIIRLIVSGPPNVMVFFVISGYALSLKPLNLIQKKEYHKMYQSLASSIFRRHPRLFIPAIVLCAPAPVIAYLGGYSGESMPGAAIYPMNPPRSETIWGQFGHYIENVMPLSDLYNPGHIAWIYSDSLWTLPIEYRSSMVVFSMLLALSSCTTRARVVITLGVALYSLWYFHWGEFLFVGGVLVVESNLRYQRLAGVREPRLDEADDNGIKFRRSRLPWSRVLRNRAFRRLCSIAVFLIVLFILSMPLHDRRAAESYGFKALAWLVPSHFHAIGAGDYFWQPLAAVFLILVIDSTPFLQRIFTIRLAQYLGRVSFALYLVHMLLLHSLGFWLGKYLLGMTGSESYWQYGTGIGMAAVIVGFVIIWAADLGSRFVDAKAVRFTVWAYDELCKKAVEK</sequence>
<accession>A0A439DDQ7</accession>
<evidence type="ECO:0000313" key="4">
    <source>
        <dbReference type="Proteomes" id="UP000286045"/>
    </source>
</evidence>
<dbReference type="Proteomes" id="UP000286045">
    <property type="component" value="Unassembled WGS sequence"/>
</dbReference>
<evidence type="ECO:0000313" key="3">
    <source>
        <dbReference type="EMBL" id="RWA12540.1"/>
    </source>
</evidence>
<feature type="transmembrane region" description="Helical" evidence="1">
    <location>
        <begin position="189"/>
        <end position="207"/>
    </location>
</feature>
<keyword evidence="4" id="KW-1185">Reference proteome</keyword>
<evidence type="ECO:0000259" key="2">
    <source>
        <dbReference type="Pfam" id="PF01757"/>
    </source>
</evidence>
<dbReference type="InterPro" id="IPR002656">
    <property type="entry name" value="Acyl_transf_3_dom"/>
</dbReference>
<name>A0A439DDQ7_9PEZI</name>
<feature type="transmembrane region" description="Helical" evidence="1">
    <location>
        <begin position="97"/>
        <end position="116"/>
    </location>
</feature>
<keyword evidence="1" id="KW-0812">Transmembrane</keyword>
<dbReference type="PANTHER" id="PTHR23028">
    <property type="entry name" value="ACETYLTRANSFERASE"/>
    <property type="match status" value="1"/>
</dbReference>
<proteinExistence type="predicted"/>
<reference evidence="3 4" key="1">
    <citation type="submission" date="2018-12" db="EMBL/GenBank/DDBJ databases">
        <title>Draft genome sequence of Xylaria grammica IHI A82.</title>
        <authorList>
            <person name="Buettner E."/>
            <person name="Kellner H."/>
        </authorList>
    </citation>
    <scope>NUCLEOTIDE SEQUENCE [LARGE SCALE GENOMIC DNA]</scope>
    <source>
        <strain evidence="3 4">IHI A82</strain>
    </source>
</reference>
<feature type="transmembrane region" description="Helical" evidence="1">
    <location>
        <begin position="478"/>
        <end position="500"/>
    </location>
</feature>
<dbReference type="STRING" id="363999.A0A439DDQ7"/>
<evidence type="ECO:0000256" key="1">
    <source>
        <dbReference type="SAM" id="Phobius"/>
    </source>
</evidence>
<dbReference type="InterPro" id="IPR050879">
    <property type="entry name" value="Acyltransferase_3"/>
</dbReference>
<feature type="transmembrane region" description="Helical" evidence="1">
    <location>
        <begin position="136"/>
        <end position="159"/>
    </location>
</feature>
<feature type="transmembrane region" description="Helical" evidence="1">
    <location>
        <begin position="412"/>
        <end position="431"/>
    </location>
</feature>
<feature type="transmembrane region" description="Helical" evidence="1">
    <location>
        <begin position="443"/>
        <end position="466"/>
    </location>
</feature>
<keyword evidence="1" id="KW-1133">Transmembrane helix</keyword>
<dbReference type="PANTHER" id="PTHR23028:SF134">
    <property type="entry name" value="PUTATIVE (AFU_ORTHOLOGUE AFUA_4G08520)-RELATED"/>
    <property type="match status" value="1"/>
</dbReference>
<protein>
    <recommendedName>
        <fullName evidence="2">Acyltransferase 3 domain-containing protein</fullName>
    </recommendedName>
</protein>
<dbReference type="AlphaFoldDB" id="A0A439DDQ7"/>
<feature type="domain" description="Acyltransferase 3" evidence="2">
    <location>
        <begin position="93"/>
        <end position="498"/>
    </location>
</feature>
<dbReference type="GO" id="GO:0016747">
    <property type="term" value="F:acyltransferase activity, transferring groups other than amino-acyl groups"/>
    <property type="evidence" value="ECO:0007669"/>
    <property type="project" value="InterPro"/>
</dbReference>
<dbReference type="EMBL" id="RYZI01000048">
    <property type="protein sequence ID" value="RWA12540.1"/>
    <property type="molecule type" value="Genomic_DNA"/>
</dbReference>
<gene>
    <name evidence="3" type="ORF">EKO27_g2550</name>
</gene>
<organism evidence="3 4">
    <name type="scientific">Xylaria grammica</name>
    <dbReference type="NCBI Taxonomy" id="363999"/>
    <lineage>
        <taxon>Eukaryota</taxon>
        <taxon>Fungi</taxon>
        <taxon>Dikarya</taxon>
        <taxon>Ascomycota</taxon>
        <taxon>Pezizomycotina</taxon>
        <taxon>Sordariomycetes</taxon>
        <taxon>Xylariomycetidae</taxon>
        <taxon>Xylariales</taxon>
        <taxon>Xylariaceae</taxon>
        <taxon>Xylaria</taxon>
    </lineage>
</organism>
<keyword evidence="1" id="KW-0472">Membrane</keyword>
<feature type="transmembrane region" description="Helical" evidence="1">
    <location>
        <begin position="360"/>
        <end position="378"/>
    </location>
</feature>
<comment type="caution">
    <text evidence="3">The sequence shown here is derived from an EMBL/GenBank/DDBJ whole genome shotgun (WGS) entry which is preliminary data.</text>
</comment>